<keyword evidence="1" id="KW-1133">Transmembrane helix</keyword>
<evidence type="ECO:0000256" key="1">
    <source>
        <dbReference type="SAM" id="Phobius"/>
    </source>
</evidence>
<keyword evidence="1" id="KW-0812">Transmembrane</keyword>
<accession>A0A0W0X0A2</accession>
<proteinExistence type="predicted"/>
<evidence type="ECO:0000313" key="2">
    <source>
        <dbReference type="EMBL" id="KTD37971.1"/>
    </source>
</evidence>
<comment type="caution">
    <text evidence="2">The sequence shown here is derived from an EMBL/GenBank/DDBJ whole genome shotgun (WGS) entry which is preliminary data.</text>
</comment>
<feature type="transmembrane region" description="Helical" evidence="1">
    <location>
        <begin position="61"/>
        <end position="90"/>
    </location>
</feature>
<dbReference type="RefSeq" id="WP_025385802.1">
    <property type="nucleotide sequence ID" value="NZ_LCUA01000004.1"/>
</dbReference>
<gene>
    <name evidence="2" type="ORF">Loak_1647</name>
</gene>
<organism evidence="2 3">
    <name type="scientific">Legionella oakridgensis</name>
    <dbReference type="NCBI Taxonomy" id="29423"/>
    <lineage>
        <taxon>Bacteria</taxon>
        <taxon>Pseudomonadati</taxon>
        <taxon>Pseudomonadota</taxon>
        <taxon>Gammaproteobacteria</taxon>
        <taxon>Legionellales</taxon>
        <taxon>Legionellaceae</taxon>
        <taxon>Legionella</taxon>
    </lineage>
</organism>
<sequence>MNFKDFPIFFLWWFVLSAFWYLLIEKATFAEMAIGLSAAFLTALIQLTVAKTNLISLKPRLVWLFILIKLPVAILLDTFLVFKAIGLFFISGKKPRGHLDSIPFERIKTNSLKRKIDRTFFIYTFSVTPNTYVIYVDRKNRKVLIHKLMKN</sequence>
<feature type="transmembrane region" description="Helical" evidence="1">
    <location>
        <begin position="6"/>
        <end position="23"/>
    </location>
</feature>
<feature type="transmembrane region" description="Helical" evidence="1">
    <location>
        <begin position="30"/>
        <end position="49"/>
    </location>
</feature>
<dbReference type="PATRIC" id="fig|29423.5.peg.1725"/>
<dbReference type="EMBL" id="LNYP01000029">
    <property type="protein sequence ID" value="KTD37971.1"/>
    <property type="molecule type" value="Genomic_DNA"/>
</dbReference>
<evidence type="ECO:0000313" key="3">
    <source>
        <dbReference type="Proteomes" id="UP000054858"/>
    </source>
</evidence>
<keyword evidence="1" id="KW-0472">Membrane</keyword>
<protein>
    <submittedName>
        <fullName evidence="2">Uncharacterized protein</fullName>
    </submittedName>
</protein>
<dbReference type="AlphaFoldDB" id="A0A0W0X0A2"/>
<reference evidence="2 3" key="1">
    <citation type="submission" date="2015-11" db="EMBL/GenBank/DDBJ databases">
        <title>Genomic analysis of 38 Legionella species identifies large and diverse effector repertoires.</title>
        <authorList>
            <person name="Burstein D."/>
            <person name="Amaro F."/>
            <person name="Zusman T."/>
            <person name="Lifshitz Z."/>
            <person name="Cohen O."/>
            <person name="Gilbert J.A."/>
            <person name="Pupko T."/>
            <person name="Shuman H.A."/>
            <person name="Segal G."/>
        </authorList>
    </citation>
    <scope>NUCLEOTIDE SEQUENCE [LARGE SCALE GENOMIC DNA]</scope>
    <source>
        <strain evidence="2 3">Oak Ridge-10</strain>
    </source>
</reference>
<name>A0A0W0X0A2_9GAMM</name>
<dbReference type="Proteomes" id="UP000054858">
    <property type="component" value="Unassembled WGS sequence"/>
</dbReference>